<organism evidence="1">
    <name type="scientific">marine sediment metagenome</name>
    <dbReference type="NCBI Taxonomy" id="412755"/>
    <lineage>
        <taxon>unclassified sequences</taxon>
        <taxon>metagenomes</taxon>
        <taxon>ecological metagenomes</taxon>
    </lineage>
</organism>
<proteinExistence type="predicted"/>
<dbReference type="EMBL" id="LAZR01012286">
    <property type="protein sequence ID" value="KKM27629.1"/>
    <property type="molecule type" value="Genomic_DNA"/>
</dbReference>
<reference evidence="1" key="1">
    <citation type="journal article" date="2015" name="Nature">
        <title>Complex archaea that bridge the gap between prokaryotes and eukaryotes.</title>
        <authorList>
            <person name="Spang A."/>
            <person name="Saw J.H."/>
            <person name="Jorgensen S.L."/>
            <person name="Zaremba-Niedzwiedzka K."/>
            <person name="Martijn J."/>
            <person name="Lind A.E."/>
            <person name="van Eijk R."/>
            <person name="Schleper C."/>
            <person name="Guy L."/>
            <person name="Ettema T.J."/>
        </authorList>
    </citation>
    <scope>NUCLEOTIDE SEQUENCE</scope>
</reference>
<gene>
    <name evidence="1" type="ORF">LCGC14_1572850</name>
</gene>
<evidence type="ECO:0000313" key="1">
    <source>
        <dbReference type="EMBL" id="KKM27629.1"/>
    </source>
</evidence>
<sequence>MKEIPVESVLSRVPVELKGKMVECSKGHNKLSLAWYNDNTCEVYCLRCEELVVVAPSPDIEYASRRLCGS</sequence>
<comment type="caution">
    <text evidence="1">The sequence shown here is derived from an EMBL/GenBank/DDBJ whole genome shotgun (WGS) entry which is preliminary data.</text>
</comment>
<accession>A0A0F9J5F9</accession>
<dbReference type="AlphaFoldDB" id="A0A0F9J5F9"/>
<name>A0A0F9J5F9_9ZZZZ</name>
<protein>
    <submittedName>
        <fullName evidence="1">Uncharacterized protein</fullName>
    </submittedName>
</protein>